<dbReference type="InterPro" id="IPR022675">
    <property type="entry name" value="G6P_DH_C"/>
</dbReference>
<feature type="region of interest" description="Disordered" evidence="7">
    <location>
        <begin position="155"/>
        <end position="201"/>
    </location>
</feature>
<sequence>MILLFLKVIVTPQSVDIKDTVLCQYVGKPGGKGDETQGYLDDPTFLKVNLVVKEMRSSRLVLSFDPTVPKGNCHTQSVDIKDTVLGQYVGKPGGKGDETQGYLDDPTIPKVDIKDTVLGQYVGKPGGKGDEAQGYLDDPTVPKVDIKDTVLGQYVGKPGGKGDEAQGYLDDPTVPKGQYIGKPGGKGDEAQGYLDDPTVPKGSVTPTFATAVLHVKNERWDGVPFILRCGKALNERKAEVRIQFKDVAGDIFLMGR</sequence>
<evidence type="ECO:0000313" key="9">
    <source>
        <dbReference type="EMBL" id="CAG2211079.1"/>
    </source>
</evidence>
<dbReference type="Pfam" id="PF02781">
    <property type="entry name" value="G6PD_C"/>
    <property type="match status" value="1"/>
</dbReference>
<dbReference type="Gene3D" id="3.30.360.10">
    <property type="entry name" value="Dihydrodipicolinate Reductase, domain 2"/>
    <property type="match status" value="1"/>
</dbReference>
<dbReference type="AlphaFoldDB" id="A0A8S3RRF5"/>
<dbReference type="GO" id="GO:0050661">
    <property type="term" value="F:NADP binding"/>
    <property type="evidence" value="ECO:0007669"/>
    <property type="project" value="InterPro"/>
</dbReference>
<keyword evidence="3" id="KW-0521">NADP</keyword>
<keyword evidence="4 9" id="KW-0560">Oxidoreductase</keyword>
<comment type="caution">
    <text evidence="9">The sequence shown here is derived from an EMBL/GenBank/DDBJ whole genome shotgun (WGS) entry which is preliminary data.</text>
</comment>
<evidence type="ECO:0000256" key="4">
    <source>
        <dbReference type="ARBA" id="ARBA00023002"/>
    </source>
</evidence>
<dbReference type="GO" id="GO:0009051">
    <property type="term" value="P:pentose-phosphate shunt, oxidative branch"/>
    <property type="evidence" value="ECO:0007669"/>
    <property type="project" value="TreeGrafter"/>
</dbReference>
<name>A0A8S3RRF5_MYTED</name>
<dbReference type="Proteomes" id="UP000683360">
    <property type="component" value="Unassembled WGS sequence"/>
</dbReference>
<evidence type="ECO:0000256" key="1">
    <source>
        <dbReference type="ARBA" id="ARBA00004959"/>
    </source>
</evidence>
<gene>
    <name evidence="9" type="ORF">MEDL_25125</name>
</gene>
<evidence type="ECO:0000256" key="6">
    <source>
        <dbReference type="ARBA" id="ARBA00047696"/>
    </source>
</evidence>
<evidence type="ECO:0000256" key="5">
    <source>
        <dbReference type="ARBA" id="ARBA00023277"/>
    </source>
</evidence>
<comment type="catalytic activity">
    <reaction evidence="6">
        <text>D-glucose 6-phosphate + NADP(+) = 6-phospho-D-glucono-1,5-lactone + NADPH + H(+)</text>
        <dbReference type="Rhea" id="RHEA:15841"/>
        <dbReference type="ChEBI" id="CHEBI:15378"/>
        <dbReference type="ChEBI" id="CHEBI:57783"/>
        <dbReference type="ChEBI" id="CHEBI:57955"/>
        <dbReference type="ChEBI" id="CHEBI:58349"/>
        <dbReference type="ChEBI" id="CHEBI:61548"/>
        <dbReference type="EC" id="1.1.1.49"/>
    </reaction>
    <physiologicalReaction direction="left-to-right" evidence="6">
        <dbReference type="Rhea" id="RHEA:15842"/>
    </physiologicalReaction>
</comment>
<dbReference type="EMBL" id="CAJPWZ010001253">
    <property type="protein sequence ID" value="CAG2211079.1"/>
    <property type="molecule type" value="Genomic_DNA"/>
</dbReference>
<proteinExistence type="predicted"/>
<accession>A0A8S3RRF5</accession>
<evidence type="ECO:0000256" key="2">
    <source>
        <dbReference type="ARBA" id="ARBA00013019"/>
    </source>
</evidence>
<dbReference type="GO" id="GO:0005829">
    <property type="term" value="C:cytosol"/>
    <property type="evidence" value="ECO:0007669"/>
    <property type="project" value="TreeGrafter"/>
</dbReference>
<dbReference type="GO" id="GO:0006006">
    <property type="term" value="P:glucose metabolic process"/>
    <property type="evidence" value="ECO:0007669"/>
    <property type="project" value="InterPro"/>
</dbReference>
<dbReference type="InterPro" id="IPR001282">
    <property type="entry name" value="G6P_DH"/>
</dbReference>
<keyword evidence="5" id="KW-0119">Carbohydrate metabolism</keyword>
<dbReference type="GO" id="GO:0004345">
    <property type="term" value="F:glucose-6-phosphate dehydrogenase activity"/>
    <property type="evidence" value="ECO:0007669"/>
    <property type="project" value="UniProtKB-EC"/>
</dbReference>
<evidence type="ECO:0000256" key="3">
    <source>
        <dbReference type="ARBA" id="ARBA00022857"/>
    </source>
</evidence>
<evidence type="ECO:0000256" key="7">
    <source>
        <dbReference type="SAM" id="MobiDB-lite"/>
    </source>
</evidence>
<dbReference type="PANTHER" id="PTHR23429:SF0">
    <property type="entry name" value="GLUCOSE-6-PHOSPHATE 1-DEHYDROGENASE"/>
    <property type="match status" value="1"/>
</dbReference>
<dbReference type="PANTHER" id="PTHR23429">
    <property type="entry name" value="GLUCOSE-6-PHOSPHATE 1-DEHYDROGENASE G6PD"/>
    <property type="match status" value="1"/>
</dbReference>
<feature type="domain" description="Glucose-6-phosphate dehydrogenase C-terminal" evidence="8">
    <location>
        <begin position="176"/>
        <end position="252"/>
    </location>
</feature>
<reference evidence="9" key="1">
    <citation type="submission" date="2021-03" db="EMBL/GenBank/DDBJ databases">
        <authorList>
            <person name="Bekaert M."/>
        </authorList>
    </citation>
    <scope>NUCLEOTIDE SEQUENCE</scope>
</reference>
<comment type="pathway">
    <text evidence="1">Carbohydrate degradation; pentose phosphate pathway.</text>
</comment>
<protein>
    <recommendedName>
        <fullName evidence="2">glucose-6-phosphate dehydrogenase (NADP(+))</fullName>
        <ecNumber evidence="2">1.1.1.49</ecNumber>
    </recommendedName>
</protein>
<keyword evidence="10" id="KW-1185">Reference proteome</keyword>
<dbReference type="OrthoDB" id="6236597at2759"/>
<dbReference type="EC" id="1.1.1.49" evidence="2"/>
<dbReference type="SUPFAM" id="SSF55347">
    <property type="entry name" value="Glyceraldehyde-3-phosphate dehydrogenase-like, C-terminal domain"/>
    <property type="match status" value="1"/>
</dbReference>
<evidence type="ECO:0000313" key="10">
    <source>
        <dbReference type="Proteomes" id="UP000683360"/>
    </source>
</evidence>
<evidence type="ECO:0000259" key="8">
    <source>
        <dbReference type="Pfam" id="PF02781"/>
    </source>
</evidence>
<organism evidence="9 10">
    <name type="scientific">Mytilus edulis</name>
    <name type="common">Blue mussel</name>
    <dbReference type="NCBI Taxonomy" id="6550"/>
    <lineage>
        <taxon>Eukaryota</taxon>
        <taxon>Metazoa</taxon>
        <taxon>Spiralia</taxon>
        <taxon>Lophotrochozoa</taxon>
        <taxon>Mollusca</taxon>
        <taxon>Bivalvia</taxon>
        <taxon>Autobranchia</taxon>
        <taxon>Pteriomorphia</taxon>
        <taxon>Mytilida</taxon>
        <taxon>Mytiloidea</taxon>
        <taxon>Mytilidae</taxon>
        <taxon>Mytilinae</taxon>
        <taxon>Mytilus</taxon>
    </lineage>
</organism>